<proteinExistence type="inferred from homology"/>
<accession>A0A1X2D7Y0</accession>
<evidence type="ECO:0000313" key="10">
    <source>
        <dbReference type="Proteomes" id="UP000193087"/>
    </source>
</evidence>
<reference evidence="9 10" key="1">
    <citation type="submission" date="2016-01" db="EMBL/GenBank/DDBJ databases">
        <title>The new phylogeny of the genus Mycobacterium.</title>
        <authorList>
            <person name="Tarcisio F."/>
            <person name="Conor M."/>
            <person name="Antonella G."/>
            <person name="Elisabetta G."/>
            <person name="Giulia F.S."/>
            <person name="Sara T."/>
            <person name="Anna F."/>
            <person name="Clotilde B."/>
            <person name="Roberto B."/>
            <person name="Veronica D.S."/>
            <person name="Fabio R."/>
            <person name="Monica P."/>
            <person name="Olivier J."/>
            <person name="Enrico T."/>
            <person name="Nicola S."/>
        </authorList>
    </citation>
    <scope>NUCLEOTIDE SEQUENCE [LARGE SCALE GENOMIC DNA]</scope>
    <source>
        <strain evidence="9 10">DSM 45176</strain>
    </source>
</reference>
<dbReference type="InterPro" id="IPR011053">
    <property type="entry name" value="Single_hybrid_motif"/>
</dbReference>
<evidence type="ECO:0000259" key="8">
    <source>
        <dbReference type="PROSITE" id="PS51826"/>
    </source>
</evidence>
<dbReference type="FunFam" id="3.30.559.10:FF:000007">
    <property type="entry name" value="Dihydrolipoamide acetyltransferase component of pyruvate dehydrogenase complex"/>
    <property type="match status" value="1"/>
</dbReference>
<dbReference type="SUPFAM" id="SSF52777">
    <property type="entry name" value="CoA-dependent acyltransferases"/>
    <property type="match status" value="1"/>
</dbReference>
<dbReference type="RefSeq" id="WP_085249525.1">
    <property type="nucleotide sequence ID" value="NZ_CAJMWJ010000001.1"/>
</dbReference>
<dbReference type="PROSITE" id="PS50968">
    <property type="entry name" value="BIOTINYL_LIPOYL"/>
    <property type="match status" value="1"/>
</dbReference>
<dbReference type="Gene3D" id="3.30.559.10">
    <property type="entry name" value="Chloramphenicol acetyltransferase-like domain"/>
    <property type="match status" value="1"/>
</dbReference>
<dbReference type="InterPro" id="IPR050743">
    <property type="entry name" value="2-oxoacid_DH_E2_comp"/>
</dbReference>
<dbReference type="Pfam" id="PF00198">
    <property type="entry name" value="2-oxoacid_dh"/>
    <property type="match status" value="1"/>
</dbReference>
<dbReference type="AlphaFoldDB" id="A0A1X2D7Y0"/>
<dbReference type="Pfam" id="PF02817">
    <property type="entry name" value="E3_binding"/>
    <property type="match status" value="1"/>
</dbReference>
<evidence type="ECO:0000256" key="4">
    <source>
        <dbReference type="ARBA" id="ARBA00022823"/>
    </source>
</evidence>
<evidence type="ECO:0000313" key="9">
    <source>
        <dbReference type="EMBL" id="ORW84262.1"/>
    </source>
</evidence>
<evidence type="ECO:0000256" key="6">
    <source>
        <dbReference type="RuleBase" id="RU003423"/>
    </source>
</evidence>
<dbReference type="SUPFAM" id="SSF47005">
    <property type="entry name" value="Peripheral subunit-binding domain of 2-oxo acid dehydrogenase complex"/>
    <property type="match status" value="1"/>
</dbReference>
<gene>
    <name evidence="9" type="ORF">AWC22_13540</name>
</gene>
<dbReference type="SUPFAM" id="SSF51230">
    <property type="entry name" value="Single hybrid motif"/>
    <property type="match status" value="1"/>
</dbReference>
<keyword evidence="10" id="KW-1185">Reference proteome</keyword>
<dbReference type="EMBL" id="LQPQ01000037">
    <property type="protein sequence ID" value="ORW84262.1"/>
    <property type="molecule type" value="Genomic_DNA"/>
</dbReference>
<dbReference type="GO" id="GO:0031405">
    <property type="term" value="F:lipoic acid binding"/>
    <property type="evidence" value="ECO:0007669"/>
    <property type="project" value="TreeGrafter"/>
</dbReference>
<dbReference type="PANTHER" id="PTHR43178:SF5">
    <property type="entry name" value="LIPOAMIDE ACYLTRANSFERASE COMPONENT OF BRANCHED-CHAIN ALPHA-KETO ACID DEHYDROGENASE COMPLEX, MITOCHONDRIAL"/>
    <property type="match status" value="1"/>
</dbReference>
<keyword evidence="5 6" id="KW-0012">Acyltransferase</keyword>
<dbReference type="EC" id="2.3.1.-" evidence="6"/>
<dbReference type="GO" id="GO:0016407">
    <property type="term" value="F:acetyltransferase activity"/>
    <property type="evidence" value="ECO:0007669"/>
    <property type="project" value="TreeGrafter"/>
</dbReference>
<dbReference type="InterPro" id="IPR004167">
    <property type="entry name" value="PSBD"/>
</dbReference>
<dbReference type="STRING" id="486698.AWC22_13540"/>
<evidence type="ECO:0000256" key="5">
    <source>
        <dbReference type="ARBA" id="ARBA00023315"/>
    </source>
</evidence>
<name>A0A1X2D7Y0_9MYCO</name>
<comment type="similarity">
    <text evidence="2 6">Belongs to the 2-oxoacid dehydrogenase family.</text>
</comment>
<dbReference type="Proteomes" id="UP000193087">
    <property type="component" value="Unassembled WGS sequence"/>
</dbReference>
<dbReference type="InterPro" id="IPR036625">
    <property type="entry name" value="E3-bd_dom_sf"/>
</dbReference>
<dbReference type="GO" id="GO:0005737">
    <property type="term" value="C:cytoplasm"/>
    <property type="evidence" value="ECO:0007669"/>
    <property type="project" value="TreeGrafter"/>
</dbReference>
<dbReference type="PANTHER" id="PTHR43178">
    <property type="entry name" value="DIHYDROLIPOAMIDE ACETYLTRANSFERASE COMPONENT OF PYRUVATE DEHYDROGENASE COMPLEX"/>
    <property type="match status" value="1"/>
</dbReference>
<dbReference type="GeneID" id="93495867"/>
<keyword evidence="4 6" id="KW-0450">Lipoyl</keyword>
<dbReference type="InterPro" id="IPR001078">
    <property type="entry name" value="2-oxoacid_DH_actylTfrase"/>
</dbReference>
<sequence>MNADDRVKSFRVPDLGEGLEDVTVTSWEVAVGDDVELNQTLCTVETAKAEVEIPSPYSGRIVEIGGSTGDVGDVIKVGAMLVRIDTEPLNGDVKRQMPSGTNGEADVPTLVGYGADSSIDTSRRPSRPLAAPPARKLAKELTVDLTSLPQGSGAGGVITRADVLAAAHVEAADVRPVHGVQTRMAEKMALSHKEIPAAKASVEVACTELQRLSDRFRSVAPEITPFVLTLRLLVIALTHNEILNSTWVESPEGPQVHVHRGVHLGFGVATKRGLLVPVITDAHNKTTRELASRTAELITGAREGTLTPAELRGSTFTVSNFGALGVDDGVPVINHPEAAILGMGAIKPRPVAVGDEVVVRPTMTLTCVFDHRVADGAQVAQFVCELRDLIESPESALLDL</sequence>
<feature type="domain" description="Peripheral subunit-binding (PSBD)" evidence="8">
    <location>
        <begin position="129"/>
        <end position="167"/>
    </location>
</feature>
<comment type="cofactor">
    <cofactor evidence="1 6">
        <name>(R)-lipoate</name>
        <dbReference type="ChEBI" id="CHEBI:83088"/>
    </cofactor>
</comment>
<protein>
    <recommendedName>
        <fullName evidence="6">Dihydrolipoamide acetyltransferase component of pyruvate dehydrogenase complex</fullName>
        <ecNumber evidence="6">2.3.1.-</ecNumber>
    </recommendedName>
</protein>
<evidence type="ECO:0000256" key="1">
    <source>
        <dbReference type="ARBA" id="ARBA00001938"/>
    </source>
</evidence>
<dbReference type="CDD" id="cd06849">
    <property type="entry name" value="lipoyl_domain"/>
    <property type="match status" value="1"/>
</dbReference>
<dbReference type="Pfam" id="PF00364">
    <property type="entry name" value="Biotin_lipoyl"/>
    <property type="match status" value="1"/>
</dbReference>
<dbReference type="OrthoDB" id="9805770at2"/>
<keyword evidence="3 6" id="KW-0808">Transferase</keyword>
<evidence type="ECO:0000256" key="2">
    <source>
        <dbReference type="ARBA" id="ARBA00007317"/>
    </source>
</evidence>
<evidence type="ECO:0000259" key="7">
    <source>
        <dbReference type="PROSITE" id="PS50968"/>
    </source>
</evidence>
<dbReference type="Gene3D" id="2.40.50.100">
    <property type="match status" value="1"/>
</dbReference>
<dbReference type="PROSITE" id="PS51826">
    <property type="entry name" value="PSBD"/>
    <property type="match status" value="1"/>
</dbReference>
<dbReference type="InterPro" id="IPR000089">
    <property type="entry name" value="Biotin_lipoyl"/>
</dbReference>
<organism evidence="9 10">
    <name type="scientific">Mycobacterium riyadhense</name>
    <dbReference type="NCBI Taxonomy" id="486698"/>
    <lineage>
        <taxon>Bacteria</taxon>
        <taxon>Bacillati</taxon>
        <taxon>Actinomycetota</taxon>
        <taxon>Actinomycetes</taxon>
        <taxon>Mycobacteriales</taxon>
        <taxon>Mycobacteriaceae</taxon>
        <taxon>Mycobacterium</taxon>
    </lineage>
</organism>
<dbReference type="Gene3D" id="4.10.320.10">
    <property type="entry name" value="E3-binding domain"/>
    <property type="match status" value="1"/>
</dbReference>
<dbReference type="InterPro" id="IPR023213">
    <property type="entry name" value="CAT-like_dom_sf"/>
</dbReference>
<feature type="domain" description="Lipoyl-binding" evidence="7">
    <location>
        <begin position="7"/>
        <end position="85"/>
    </location>
</feature>
<comment type="caution">
    <text evidence="9">The sequence shown here is derived from an EMBL/GenBank/DDBJ whole genome shotgun (WGS) entry which is preliminary data.</text>
</comment>
<evidence type="ECO:0000256" key="3">
    <source>
        <dbReference type="ARBA" id="ARBA00022679"/>
    </source>
</evidence>